<dbReference type="InterPro" id="IPR001969">
    <property type="entry name" value="Aspartic_peptidase_AS"/>
</dbReference>
<dbReference type="Gene3D" id="2.40.70.10">
    <property type="entry name" value="Acid Proteases"/>
    <property type="match status" value="1"/>
</dbReference>
<evidence type="ECO:0000313" key="2">
    <source>
        <dbReference type="EMBL" id="CAK7926574.1"/>
    </source>
</evidence>
<organism evidence="1 3">
    <name type="scientific">Peronospora matthiolae</name>
    <dbReference type="NCBI Taxonomy" id="2874970"/>
    <lineage>
        <taxon>Eukaryota</taxon>
        <taxon>Sar</taxon>
        <taxon>Stramenopiles</taxon>
        <taxon>Oomycota</taxon>
        <taxon>Peronosporomycetes</taxon>
        <taxon>Peronosporales</taxon>
        <taxon>Peronosporaceae</taxon>
        <taxon>Peronospora</taxon>
    </lineage>
</organism>
<gene>
    <name evidence="2" type="ORF">PM001_LOCUS11724</name>
    <name evidence="1" type="ORF">PM001_LOCUS1249</name>
</gene>
<dbReference type="GO" id="GO:0004190">
    <property type="term" value="F:aspartic-type endopeptidase activity"/>
    <property type="evidence" value="ECO:0007669"/>
    <property type="project" value="InterPro"/>
</dbReference>
<dbReference type="AlphaFoldDB" id="A0AAV1T0U1"/>
<protein>
    <recommendedName>
        <fullName evidence="4">Peptidase A2 domain-containing protein</fullName>
    </recommendedName>
</protein>
<accession>A0AAV1T0U1</accession>
<dbReference type="EMBL" id="CAKLBY020000101">
    <property type="protein sequence ID" value="CAK7926574.1"/>
    <property type="molecule type" value="Genomic_DNA"/>
</dbReference>
<evidence type="ECO:0000313" key="3">
    <source>
        <dbReference type="Proteomes" id="UP001162060"/>
    </source>
</evidence>
<dbReference type="SUPFAM" id="SSF50630">
    <property type="entry name" value="Acid proteases"/>
    <property type="match status" value="1"/>
</dbReference>
<evidence type="ECO:0000313" key="1">
    <source>
        <dbReference type="EMBL" id="CAK7896486.1"/>
    </source>
</evidence>
<dbReference type="Proteomes" id="UP001162060">
    <property type="component" value="Unassembled WGS sequence"/>
</dbReference>
<dbReference type="GO" id="GO:0006508">
    <property type="term" value="P:proteolysis"/>
    <property type="evidence" value="ECO:0007669"/>
    <property type="project" value="InterPro"/>
</dbReference>
<reference evidence="1" key="1">
    <citation type="submission" date="2024-01" db="EMBL/GenBank/DDBJ databases">
        <authorList>
            <person name="Webb A."/>
        </authorList>
    </citation>
    <scope>NUCLEOTIDE SEQUENCE</scope>
    <source>
        <strain evidence="1">Pm1</strain>
    </source>
</reference>
<evidence type="ECO:0008006" key="4">
    <source>
        <dbReference type="Google" id="ProtNLM"/>
    </source>
</evidence>
<dbReference type="PROSITE" id="PS00141">
    <property type="entry name" value="ASP_PROTEASE"/>
    <property type="match status" value="1"/>
</dbReference>
<dbReference type="EMBL" id="CAKLBY020000014">
    <property type="protein sequence ID" value="CAK7896486.1"/>
    <property type="molecule type" value="Genomic_DNA"/>
</dbReference>
<dbReference type="InterPro" id="IPR021109">
    <property type="entry name" value="Peptidase_aspartic_dom_sf"/>
</dbReference>
<name>A0AAV1T0U1_9STRA</name>
<dbReference type="CDD" id="cd00303">
    <property type="entry name" value="retropepsin_like"/>
    <property type="match status" value="1"/>
</dbReference>
<dbReference type="Pfam" id="PF13975">
    <property type="entry name" value="gag-asp_proteas"/>
    <property type="match status" value="1"/>
</dbReference>
<comment type="caution">
    <text evidence="1">The sequence shown here is derived from an EMBL/GenBank/DDBJ whole genome shotgun (WGS) entry which is preliminary data.</text>
</comment>
<proteinExistence type="predicted"/>
<sequence length="180" mass="20054">MDSKLFPRESRSYWNNHTPNKWFRQAKANVKINNEKAKLLFDSGAEVSIIDTTFARKVGCVIDESQKQECVGIGENVYMAEGRTKVKITLNGSLVYYFDVWVGNQVGKEAILGMDFMIPAGIRLDLADGTVCLPDEVRIQMDGTRSPYGAKIQRIAADEKYLAIPVGDSGEINVGRVTMQ</sequence>